<dbReference type="InterPro" id="IPR002661">
    <property type="entry name" value="Ribosome_recyc_fac"/>
</dbReference>
<dbReference type="Gene3D" id="1.10.132.20">
    <property type="entry name" value="Ribosome-recycling factor"/>
    <property type="match status" value="1"/>
</dbReference>
<evidence type="ECO:0000259" key="5">
    <source>
        <dbReference type="Pfam" id="PF01765"/>
    </source>
</evidence>
<dbReference type="InterPro" id="IPR036191">
    <property type="entry name" value="RRF_sf"/>
</dbReference>
<evidence type="ECO:0000256" key="3">
    <source>
        <dbReference type="HAMAP-Rule" id="MF_00040"/>
    </source>
</evidence>
<keyword evidence="3" id="KW-0963">Cytoplasm</keyword>
<proteinExistence type="inferred from homology"/>
<protein>
    <recommendedName>
        <fullName evidence="3">Ribosome-recycling factor</fullName>
        <shortName evidence="3">RRF</shortName>
    </recommendedName>
    <alternativeName>
        <fullName evidence="3">Ribosome-releasing factor</fullName>
    </alternativeName>
</protein>
<dbReference type="RefSeq" id="WP_213349977.1">
    <property type="nucleotide sequence ID" value="NZ_JAEDAM010000102.1"/>
</dbReference>
<reference evidence="6 7" key="1">
    <citation type="journal article" date="2021" name="Nat. Commun.">
        <title>Reductive evolution and unique predatory mode in the CPR bacterium Vampirococcus lugosii.</title>
        <authorList>
            <person name="Moreira D."/>
            <person name="Zivanovic Y."/>
            <person name="Lopez-Archilla A.I."/>
            <person name="Iniesto M."/>
            <person name="Lopez-Garcia P."/>
        </authorList>
    </citation>
    <scope>NUCLEOTIDE SEQUENCE [LARGE SCALE GENOMIC DNA]</scope>
    <source>
        <strain evidence="6">Chiprana</strain>
    </source>
</reference>
<evidence type="ECO:0000313" key="7">
    <source>
        <dbReference type="Proteomes" id="UP000680365"/>
    </source>
</evidence>
<keyword evidence="4" id="KW-0175">Coiled coil</keyword>
<dbReference type="Pfam" id="PF01765">
    <property type="entry name" value="RRF"/>
    <property type="match status" value="1"/>
</dbReference>
<dbReference type="InterPro" id="IPR023584">
    <property type="entry name" value="Ribosome_recyc_fac_dom"/>
</dbReference>
<dbReference type="HAMAP" id="MF_00040">
    <property type="entry name" value="RRF"/>
    <property type="match status" value="1"/>
</dbReference>
<evidence type="ECO:0000256" key="1">
    <source>
        <dbReference type="ARBA" id="ARBA00005912"/>
    </source>
</evidence>
<dbReference type="Proteomes" id="UP000680365">
    <property type="component" value="Unassembled WGS sequence"/>
</dbReference>
<dbReference type="SUPFAM" id="SSF55194">
    <property type="entry name" value="Ribosome recycling factor, RRF"/>
    <property type="match status" value="1"/>
</dbReference>
<dbReference type="NCBIfam" id="TIGR00496">
    <property type="entry name" value="frr"/>
    <property type="match status" value="1"/>
</dbReference>
<comment type="function">
    <text evidence="3">Responsible for the release of ribosomes from messenger RNA at the termination of protein biosynthesis. May increase the efficiency of translation by recycling ribosomes from one round of translation to another.</text>
</comment>
<name>A0ABS5QMV9_9BACT</name>
<gene>
    <name evidence="3" type="primary">frr</name>
    <name evidence="6" type="ORF">VAMP_178845n443</name>
</gene>
<dbReference type="EMBL" id="JAEDAM010000102">
    <property type="protein sequence ID" value="MBS8122555.1"/>
    <property type="molecule type" value="Genomic_DNA"/>
</dbReference>
<keyword evidence="2 3" id="KW-0648">Protein biosynthesis</keyword>
<comment type="subcellular location">
    <subcellularLocation>
        <location evidence="3">Cytoplasm</location>
    </subcellularLocation>
</comment>
<dbReference type="Gene3D" id="3.30.1360.40">
    <property type="match status" value="1"/>
</dbReference>
<evidence type="ECO:0000256" key="2">
    <source>
        <dbReference type="ARBA" id="ARBA00022917"/>
    </source>
</evidence>
<organism evidence="6 7">
    <name type="scientific">Candidatus Vampirococcus lugosii</name>
    <dbReference type="NCBI Taxonomy" id="2789015"/>
    <lineage>
        <taxon>Bacteria</taxon>
        <taxon>Candidatus Absconditibacteriota</taxon>
        <taxon>Vampirococcus</taxon>
    </lineage>
</organism>
<accession>A0ABS5QMV9</accession>
<evidence type="ECO:0000256" key="4">
    <source>
        <dbReference type="SAM" id="Coils"/>
    </source>
</evidence>
<comment type="similarity">
    <text evidence="1 3">Belongs to the RRF family.</text>
</comment>
<sequence length="184" mass="21104">MNTSNTKEKMEKIIKYFKEELSHMQVGRASTNMIEGVNVYIEAWGMEQKLNNLANISILDSQTIKIQAWDKTTVSSIEKAIYNSDLGLTPINQGDGIIINVPPLTGERRKELSKVVGTMGEKTKISIRNVRKDSMQEIKNEFEEKLISEDEKKDFEKQIDNLTKDYNQLVDKYVKIKSDEILSL</sequence>
<comment type="caution">
    <text evidence="6">The sequence shown here is derived from an EMBL/GenBank/DDBJ whole genome shotgun (WGS) entry which is preliminary data.</text>
</comment>
<dbReference type="PANTHER" id="PTHR20982">
    <property type="entry name" value="RIBOSOME RECYCLING FACTOR"/>
    <property type="match status" value="1"/>
</dbReference>
<feature type="domain" description="Ribosome recycling factor" evidence="5">
    <location>
        <begin position="17"/>
        <end position="182"/>
    </location>
</feature>
<dbReference type="PANTHER" id="PTHR20982:SF3">
    <property type="entry name" value="MITOCHONDRIAL RIBOSOME RECYCLING FACTOR PSEUDO 1"/>
    <property type="match status" value="1"/>
</dbReference>
<keyword evidence="7" id="KW-1185">Reference proteome</keyword>
<evidence type="ECO:0000313" key="6">
    <source>
        <dbReference type="EMBL" id="MBS8122555.1"/>
    </source>
</evidence>
<feature type="coiled-coil region" evidence="4">
    <location>
        <begin position="145"/>
        <end position="179"/>
    </location>
</feature>